<comment type="caution">
    <text evidence="1">The sequence shown here is derived from an EMBL/GenBank/DDBJ whole genome shotgun (WGS) entry which is preliminary data.</text>
</comment>
<name>A0A7X1I8H6_9ACTN</name>
<protein>
    <recommendedName>
        <fullName evidence="3">Protein kilB</fullName>
    </recommendedName>
</protein>
<gene>
    <name evidence="1" type="ORF">H1R13_27150</name>
</gene>
<dbReference type="OrthoDB" id="4557493at2"/>
<dbReference type="RefSeq" id="WP_159663337.1">
    <property type="nucleotide sequence ID" value="NZ_JACMHY010000012.1"/>
</dbReference>
<evidence type="ECO:0000313" key="1">
    <source>
        <dbReference type="EMBL" id="MBC2868513.1"/>
    </source>
</evidence>
<evidence type="ECO:0008006" key="3">
    <source>
        <dbReference type="Google" id="ProtNLM"/>
    </source>
</evidence>
<dbReference type="Proteomes" id="UP000517694">
    <property type="component" value="Unassembled WGS sequence"/>
</dbReference>
<keyword evidence="2" id="KW-1185">Reference proteome</keyword>
<reference evidence="1 2" key="1">
    <citation type="submission" date="2020-08" db="EMBL/GenBank/DDBJ databases">
        <title>Whole-Genome Sequence of French Clinical Streptomyces mexicanus Strain Q0842.</title>
        <authorList>
            <person name="Boxberger M."/>
            <person name="La Scola B."/>
        </authorList>
    </citation>
    <scope>NUCLEOTIDE SEQUENCE [LARGE SCALE GENOMIC DNA]</scope>
    <source>
        <strain evidence="1 2">Marseille-Q0842</strain>
    </source>
</reference>
<evidence type="ECO:0000313" key="2">
    <source>
        <dbReference type="Proteomes" id="UP000517694"/>
    </source>
</evidence>
<dbReference type="EMBL" id="JACMHY010000012">
    <property type="protein sequence ID" value="MBC2868513.1"/>
    <property type="molecule type" value="Genomic_DNA"/>
</dbReference>
<organism evidence="1 2">
    <name type="scientific">Streptomyces mexicanus</name>
    <dbReference type="NCBI Taxonomy" id="178566"/>
    <lineage>
        <taxon>Bacteria</taxon>
        <taxon>Bacillati</taxon>
        <taxon>Actinomycetota</taxon>
        <taxon>Actinomycetes</taxon>
        <taxon>Kitasatosporales</taxon>
        <taxon>Streptomycetaceae</taxon>
        <taxon>Streptomyces</taxon>
    </lineage>
</organism>
<accession>A0A7X1I8H6</accession>
<dbReference type="AlphaFoldDB" id="A0A7X1I8H6"/>
<proteinExistence type="predicted"/>
<sequence length="161" mass="17683">MPEIFASALAVVGTVLGAVVAHRYQDKSTVRSAALADRERRHQRLLDACADFLALAEDYRQAQYDRWTSQHAEPGSEAALAARAESYRLYAEVRSSVFRLRLVAPGPQAQRLAERAAEIHARTREIVFAADKADMLARGEAAELACDAFAVRAREVLTAGE</sequence>